<protein>
    <submittedName>
        <fullName evidence="3">Uncharacterized protein</fullName>
    </submittedName>
</protein>
<keyword evidence="2" id="KW-0732">Signal</keyword>
<dbReference type="AlphaFoldDB" id="A0A951PAF6"/>
<feature type="compositionally biased region" description="Pro residues" evidence="1">
    <location>
        <begin position="41"/>
        <end position="58"/>
    </location>
</feature>
<name>A0A951PAF6_9CYAN</name>
<reference evidence="3" key="1">
    <citation type="submission" date="2021-05" db="EMBL/GenBank/DDBJ databases">
        <authorList>
            <person name="Pietrasiak N."/>
            <person name="Ward R."/>
            <person name="Stajich J.E."/>
            <person name="Kurbessoian T."/>
        </authorList>
    </citation>
    <scope>NUCLEOTIDE SEQUENCE</scope>
    <source>
        <strain evidence="3">GSE-TBD4-15B</strain>
    </source>
</reference>
<feature type="region of interest" description="Disordered" evidence="1">
    <location>
        <begin position="38"/>
        <end position="58"/>
    </location>
</feature>
<evidence type="ECO:0000313" key="3">
    <source>
        <dbReference type="EMBL" id="MBW4465520.1"/>
    </source>
</evidence>
<evidence type="ECO:0000256" key="2">
    <source>
        <dbReference type="SAM" id="SignalP"/>
    </source>
</evidence>
<organism evidence="3 4">
    <name type="scientific">Pegethrix bostrychoides GSE-TBD4-15B</name>
    <dbReference type="NCBI Taxonomy" id="2839662"/>
    <lineage>
        <taxon>Bacteria</taxon>
        <taxon>Bacillati</taxon>
        <taxon>Cyanobacteriota</taxon>
        <taxon>Cyanophyceae</taxon>
        <taxon>Oculatellales</taxon>
        <taxon>Oculatellaceae</taxon>
        <taxon>Pegethrix</taxon>
    </lineage>
</organism>
<sequence>MLRHFLISLSLTVLVSSIAQAQQVESVQPNQVPRTVAAITPPTPILPSPAPPKFDPRP</sequence>
<gene>
    <name evidence="3" type="ORF">KME07_08775</name>
</gene>
<feature type="signal peptide" evidence="2">
    <location>
        <begin position="1"/>
        <end position="21"/>
    </location>
</feature>
<comment type="caution">
    <text evidence="3">The sequence shown here is derived from an EMBL/GenBank/DDBJ whole genome shotgun (WGS) entry which is preliminary data.</text>
</comment>
<evidence type="ECO:0000313" key="4">
    <source>
        <dbReference type="Proteomes" id="UP000707356"/>
    </source>
</evidence>
<dbReference type="EMBL" id="JAHHHV010000046">
    <property type="protein sequence ID" value="MBW4465520.1"/>
    <property type="molecule type" value="Genomic_DNA"/>
</dbReference>
<accession>A0A951PAF6</accession>
<proteinExistence type="predicted"/>
<dbReference type="Proteomes" id="UP000707356">
    <property type="component" value="Unassembled WGS sequence"/>
</dbReference>
<reference evidence="3" key="2">
    <citation type="journal article" date="2022" name="Microbiol. Resour. Announc.">
        <title>Metagenome Sequencing to Explore Phylogenomics of Terrestrial Cyanobacteria.</title>
        <authorList>
            <person name="Ward R.D."/>
            <person name="Stajich J.E."/>
            <person name="Johansen J.R."/>
            <person name="Huntemann M."/>
            <person name="Clum A."/>
            <person name="Foster B."/>
            <person name="Foster B."/>
            <person name="Roux S."/>
            <person name="Palaniappan K."/>
            <person name="Varghese N."/>
            <person name="Mukherjee S."/>
            <person name="Reddy T.B.K."/>
            <person name="Daum C."/>
            <person name="Copeland A."/>
            <person name="Chen I.A."/>
            <person name="Ivanova N.N."/>
            <person name="Kyrpides N.C."/>
            <person name="Shapiro N."/>
            <person name="Eloe-Fadrosh E.A."/>
            <person name="Pietrasiak N."/>
        </authorList>
    </citation>
    <scope>NUCLEOTIDE SEQUENCE</scope>
    <source>
        <strain evidence="3">GSE-TBD4-15B</strain>
    </source>
</reference>
<feature type="chain" id="PRO_5037820353" evidence="2">
    <location>
        <begin position="22"/>
        <end position="58"/>
    </location>
</feature>
<evidence type="ECO:0000256" key="1">
    <source>
        <dbReference type="SAM" id="MobiDB-lite"/>
    </source>
</evidence>